<dbReference type="Gene3D" id="3.20.20.220">
    <property type="match status" value="1"/>
</dbReference>
<accession>A0A0G1KRW0</accession>
<dbReference type="EMBL" id="LCJW01000012">
    <property type="protein sequence ID" value="KKT86381.1"/>
    <property type="molecule type" value="Genomic_DNA"/>
</dbReference>
<evidence type="ECO:0000313" key="8">
    <source>
        <dbReference type="Proteomes" id="UP000034797"/>
    </source>
</evidence>
<comment type="caution">
    <text evidence="7">The sequence shown here is derived from an EMBL/GenBank/DDBJ whole genome shotgun (WGS) entry which is preliminary data.</text>
</comment>
<evidence type="ECO:0000256" key="2">
    <source>
        <dbReference type="ARBA" id="ARBA00004777"/>
    </source>
</evidence>
<dbReference type="GO" id="GO:0006555">
    <property type="term" value="P:methionine metabolic process"/>
    <property type="evidence" value="ECO:0007669"/>
    <property type="project" value="InterPro"/>
</dbReference>
<evidence type="ECO:0000256" key="1">
    <source>
        <dbReference type="ARBA" id="ARBA00001974"/>
    </source>
</evidence>
<evidence type="ECO:0000256" key="4">
    <source>
        <dbReference type="ARBA" id="ARBA00022827"/>
    </source>
</evidence>
<evidence type="ECO:0000256" key="5">
    <source>
        <dbReference type="ARBA" id="ARBA00023002"/>
    </source>
</evidence>
<keyword evidence="4 6" id="KW-0274">FAD</keyword>
<dbReference type="GO" id="GO:0035999">
    <property type="term" value="P:tetrahydrofolate interconversion"/>
    <property type="evidence" value="ECO:0007669"/>
    <property type="project" value="UniProtKB-UniPathway"/>
</dbReference>
<comment type="similarity">
    <text evidence="6">Belongs to the methylenetetrahydrofolate reductase family.</text>
</comment>
<protein>
    <recommendedName>
        <fullName evidence="6">Methylenetetrahydrofolate reductase</fullName>
    </recommendedName>
</protein>
<dbReference type="SUPFAM" id="SSF51730">
    <property type="entry name" value="FAD-linked oxidoreductase"/>
    <property type="match status" value="1"/>
</dbReference>
<keyword evidence="5 6" id="KW-0560">Oxidoreductase</keyword>
<evidence type="ECO:0000313" key="7">
    <source>
        <dbReference type="EMBL" id="KKT86381.1"/>
    </source>
</evidence>
<evidence type="ECO:0000256" key="6">
    <source>
        <dbReference type="RuleBase" id="RU003862"/>
    </source>
</evidence>
<dbReference type="UniPathway" id="UPA00193"/>
<reference evidence="7 8" key="1">
    <citation type="journal article" date="2015" name="Nature">
        <title>rRNA introns, odd ribosomes, and small enigmatic genomes across a large radiation of phyla.</title>
        <authorList>
            <person name="Brown C.T."/>
            <person name="Hug L.A."/>
            <person name="Thomas B.C."/>
            <person name="Sharon I."/>
            <person name="Castelle C.J."/>
            <person name="Singh A."/>
            <person name="Wilkins M.J."/>
            <person name="Williams K.H."/>
            <person name="Banfield J.F."/>
        </authorList>
    </citation>
    <scope>NUCLEOTIDE SEQUENCE [LARGE SCALE GENOMIC DNA]</scope>
</reference>
<comment type="cofactor">
    <cofactor evidence="1 6">
        <name>FAD</name>
        <dbReference type="ChEBI" id="CHEBI:57692"/>
    </cofactor>
</comment>
<dbReference type="Pfam" id="PF02219">
    <property type="entry name" value="MTHFR"/>
    <property type="match status" value="1"/>
</dbReference>
<evidence type="ECO:0000256" key="3">
    <source>
        <dbReference type="ARBA" id="ARBA00022630"/>
    </source>
</evidence>
<comment type="pathway">
    <text evidence="2 6">One-carbon metabolism; tetrahydrofolate interconversion.</text>
</comment>
<dbReference type="Proteomes" id="UP000034797">
    <property type="component" value="Unassembled WGS sequence"/>
</dbReference>
<dbReference type="GO" id="GO:0004489">
    <property type="term" value="F:methylenetetrahydrofolate reductase [NAD(P)H] activity"/>
    <property type="evidence" value="ECO:0007669"/>
    <property type="project" value="InterPro"/>
</dbReference>
<proteinExistence type="inferred from homology"/>
<sequence>MLEKSAERLTPPEYLKQWITEANYEVLPTEKALDLINIIPETNTISVTCRPTGIEETVHFAEMLGPEKMKRVWPHLAARRIYSQDHFDEVSLRLINAGMEKAFIVGGDGDPSFEDFKKTEDVLNGLLIRGILPKKIRIGGYPEGNPVMDMDPIEVLLQKQEFAEKAGVQMEIVTQMFFDADTLFNWLMEIRQRGVYLPVELGLLGKLKWNSFVKVLETIGIKDAMAFLKSKPKLAMSLATGMITGFSPRYLLTELAEKNTPELGINGISIFTLGNITNSVKCLTDIASENI</sequence>
<dbReference type="InterPro" id="IPR029041">
    <property type="entry name" value="FAD-linked_oxidoreductase-like"/>
</dbReference>
<dbReference type="InterPro" id="IPR003171">
    <property type="entry name" value="Mehydrof_redctse-like"/>
</dbReference>
<organism evidence="7 8">
    <name type="scientific">Candidatus Collierbacteria bacterium GW2011_GWA2_44_99</name>
    <dbReference type="NCBI Taxonomy" id="1618380"/>
    <lineage>
        <taxon>Bacteria</taxon>
        <taxon>Candidatus Collieribacteriota</taxon>
    </lineage>
</organism>
<name>A0A0G1KRW0_9BACT</name>
<keyword evidence="3 6" id="KW-0285">Flavoprotein</keyword>
<dbReference type="AlphaFoldDB" id="A0A0G1KRW0"/>
<gene>
    <name evidence="7" type="ORF">UW84_C0012G0019</name>
</gene>